<evidence type="ECO:0000313" key="2">
    <source>
        <dbReference type="Proteomes" id="UP000287651"/>
    </source>
</evidence>
<accession>A0A426ZYI0</accession>
<protein>
    <submittedName>
        <fullName evidence="1">Uncharacterized protein</fullName>
    </submittedName>
</protein>
<proteinExistence type="predicted"/>
<comment type="caution">
    <text evidence="1">The sequence shown here is derived from an EMBL/GenBank/DDBJ whole genome shotgun (WGS) entry which is preliminary data.</text>
</comment>
<gene>
    <name evidence="1" type="ORF">B296_00004091</name>
</gene>
<reference evidence="1 2" key="1">
    <citation type="journal article" date="2014" name="Agronomy (Basel)">
        <title>A Draft Genome Sequence for Ensete ventricosum, the Drought-Tolerant Tree Against Hunger.</title>
        <authorList>
            <person name="Harrison J."/>
            <person name="Moore K.A."/>
            <person name="Paszkiewicz K."/>
            <person name="Jones T."/>
            <person name="Grant M."/>
            <person name="Ambacheew D."/>
            <person name="Muzemil S."/>
            <person name="Studholme D.J."/>
        </authorList>
    </citation>
    <scope>NUCLEOTIDE SEQUENCE [LARGE SCALE GENOMIC DNA]</scope>
</reference>
<sequence length="309" mass="33722">MLLPSDWKASGLDPSFMNFISTTGRVNPPGALLPPFPPSQAYPPMAYLLRQPPRASRSLKPIVLLPPLVLPPDPPAYPPYASLLRPVRLDQDPKKSGEGGAHRGMRDMNETWLVEAGLNSAPREMFNLRKIKSSDSVGSGSAAPSTASVTPTMEVAAFMAEKHPDTTCGAVGSTTKAPTEKGKELGGKGKELVEVEEVPERGYSIRDLCEVENRVGANGNFASIMMRLRPGEGEELLMPRWLSIPVSARVWIEGSLAAEYLWGALHPVLAKQLYEYKERLGWLYSRPKQGETLADLLGKGRRRLLSPNG</sequence>
<evidence type="ECO:0000313" key="1">
    <source>
        <dbReference type="EMBL" id="RRT69001.1"/>
    </source>
</evidence>
<organism evidence="1 2">
    <name type="scientific">Ensete ventricosum</name>
    <name type="common">Abyssinian banana</name>
    <name type="synonym">Musa ensete</name>
    <dbReference type="NCBI Taxonomy" id="4639"/>
    <lineage>
        <taxon>Eukaryota</taxon>
        <taxon>Viridiplantae</taxon>
        <taxon>Streptophyta</taxon>
        <taxon>Embryophyta</taxon>
        <taxon>Tracheophyta</taxon>
        <taxon>Spermatophyta</taxon>
        <taxon>Magnoliopsida</taxon>
        <taxon>Liliopsida</taxon>
        <taxon>Zingiberales</taxon>
        <taxon>Musaceae</taxon>
        <taxon>Ensete</taxon>
    </lineage>
</organism>
<name>A0A426ZYI0_ENSVE</name>
<dbReference type="Proteomes" id="UP000287651">
    <property type="component" value="Unassembled WGS sequence"/>
</dbReference>
<dbReference type="AlphaFoldDB" id="A0A426ZYI0"/>
<dbReference type="EMBL" id="AMZH03004505">
    <property type="protein sequence ID" value="RRT69001.1"/>
    <property type="molecule type" value="Genomic_DNA"/>
</dbReference>